<gene>
    <name evidence="2" type="ORF">J2S90_003169</name>
    <name evidence="3" type="ORF">J2S93_003699</name>
</gene>
<evidence type="ECO:0008006" key="6">
    <source>
        <dbReference type="Google" id="ProtNLM"/>
    </source>
</evidence>
<dbReference type="RefSeq" id="WP_306962546.1">
    <property type="nucleotide sequence ID" value="NZ_JAUSRG010000010.1"/>
</dbReference>
<dbReference type="EMBL" id="JAUSRG010000010">
    <property type="protein sequence ID" value="MDP9906190.1"/>
    <property type="molecule type" value="Genomic_DNA"/>
</dbReference>
<dbReference type="AlphaFoldDB" id="A0AAW8DK90"/>
<evidence type="ECO:0000313" key="4">
    <source>
        <dbReference type="Proteomes" id="UP001230951"/>
    </source>
</evidence>
<feature type="transmembrane region" description="Helical" evidence="1">
    <location>
        <begin position="168"/>
        <end position="194"/>
    </location>
</feature>
<evidence type="ECO:0000313" key="5">
    <source>
        <dbReference type="Proteomes" id="UP001242995"/>
    </source>
</evidence>
<proteinExistence type="predicted"/>
<comment type="caution">
    <text evidence="2">The sequence shown here is derived from an EMBL/GenBank/DDBJ whole genome shotgun (WGS) entry which is preliminary data.</text>
</comment>
<keyword evidence="1" id="KW-1133">Transmembrane helix</keyword>
<feature type="transmembrane region" description="Helical" evidence="1">
    <location>
        <begin position="49"/>
        <end position="70"/>
    </location>
</feature>
<organism evidence="2 5">
    <name type="scientific">Arthrobacter bambusae</name>
    <dbReference type="NCBI Taxonomy" id="1338426"/>
    <lineage>
        <taxon>Bacteria</taxon>
        <taxon>Bacillati</taxon>
        <taxon>Actinomycetota</taxon>
        <taxon>Actinomycetes</taxon>
        <taxon>Micrococcales</taxon>
        <taxon>Micrococcaceae</taxon>
        <taxon>Arthrobacter</taxon>
    </lineage>
</organism>
<keyword evidence="4" id="KW-1185">Reference proteome</keyword>
<sequence length="221" mass="22856">MGNEHQNVPPVVHVQRPSHPGASMAFIFSTLSFLFWANILGYLGPGGSLAVGVVQLAVYGSYLAGSVILFKRGDDFDGNVFMVFAAFFGGVGGVLNVGSTISAMLGLPFSPQVGGICWILVGVFLLACSPATLRSNIVDAGVYVLAALALLTLGFTIIGFLPTVGLTVAAWLLFVVGILGVVLTASILGSIIGYRIPLGPAILRPRTATRAKSAETFAASL</sequence>
<keyword evidence="1" id="KW-0812">Transmembrane</keyword>
<protein>
    <recommendedName>
        <fullName evidence="6">Transcriptional regulator</fullName>
    </recommendedName>
</protein>
<dbReference type="Proteomes" id="UP001230951">
    <property type="component" value="Unassembled WGS sequence"/>
</dbReference>
<evidence type="ECO:0000256" key="1">
    <source>
        <dbReference type="SAM" id="Phobius"/>
    </source>
</evidence>
<feature type="transmembrane region" description="Helical" evidence="1">
    <location>
        <begin position="113"/>
        <end position="133"/>
    </location>
</feature>
<evidence type="ECO:0000313" key="3">
    <source>
        <dbReference type="EMBL" id="MDQ0182252.1"/>
    </source>
</evidence>
<feature type="transmembrane region" description="Helical" evidence="1">
    <location>
        <begin position="21"/>
        <end position="43"/>
    </location>
</feature>
<accession>A0AAW8DK90</accession>
<keyword evidence="1" id="KW-0472">Membrane</keyword>
<feature type="transmembrane region" description="Helical" evidence="1">
    <location>
        <begin position="140"/>
        <end position="162"/>
    </location>
</feature>
<reference evidence="2 4" key="1">
    <citation type="submission" date="2023-07" db="EMBL/GenBank/DDBJ databases">
        <title>Sorghum-associated microbial communities from plants grown in Nebraska, USA.</title>
        <authorList>
            <person name="Schachtman D."/>
        </authorList>
    </citation>
    <scope>NUCLEOTIDE SEQUENCE</scope>
    <source>
        <strain evidence="2">DS1006</strain>
        <strain evidence="3 4">DS1016</strain>
    </source>
</reference>
<dbReference type="Proteomes" id="UP001242995">
    <property type="component" value="Unassembled WGS sequence"/>
</dbReference>
<feature type="transmembrane region" description="Helical" evidence="1">
    <location>
        <begin position="82"/>
        <end position="107"/>
    </location>
</feature>
<name>A0AAW8DK90_9MICC</name>
<evidence type="ECO:0000313" key="2">
    <source>
        <dbReference type="EMBL" id="MDP9906190.1"/>
    </source>
</evidence>
<dbReference type="EMBL" id="JAUSTF010000010">
    <property type="protein sequence ID" value="MDQ0182252.1"/>
    <property type="molecule type" value="Genomic_DNA"/>
</dbReference>